<organism evidence="5 6">
    <name type="scientific">Rhodalgimonas zhirmunskyi</name>
    <dbReference type="NCBI Taxonomy" id="2964767"/>
    <lineage>
        <taxon>Bacteria</taxon>
        <taxon>Pseudomonadati</taxon>
        <taxon>Pseudomonadota</taxon>
        <taxon>Alphaproteobacteria</taxon>
        <taxon>Rhodobacterales</taxon>
        <taxon>Roseobacteraceae</taxon>
        <taxon>Rhodalgimonas</taxon>
    </lineage>
</organism>
<feature type="domain" description="Leucine-binding protein" evidence="4">
    <location>
        <begin position="51"/>
        <end position="379"/>
    </location>
</feature>
<sequence>MFASIDLIRKTAARLVALFALLWLAACEPISLAGGGGGATSGGQNIDLSAPVPVALLVPRGGQHAGDSLLATALENAARLAIADLGGVRVDLRVYATGGNPTGAQSATTQAIADGAKIILGPVFAEAANAAGVAARAHNVNVLSFSNNTTIAGGNVFILGPTFDNTALRLAQYARRSGKSRILVVHSDNVAGQLGSRAIQKAVSASGASLAGSVAYEFSQPGVVAAIPRIKQAVAAGQADAIFMTANTAGALPLFSQMLPEQGLGPQAIQYIGLTRWDIPPQTLDLPGVQGGWFALPDPGKSAAFRARYNQAYGTDPHPIAGLAYDGIAAIGALVKQGKRDALTGAALTQGAGFQGATGIFRLRPDGTNERGLAVATIRNRQVVVIDGAPQAFGGAGF</sequence>
<evidence type="ECO:0000256" key="2">
    <source>
        <dbReference type="ARBA" id="ARBA00022729"/>
    </source>
</evidence>
<accession>A0AAJ1U727</accession>
<keyword evidence="6" id="KW-1185">Reference proteome</keyword>
<evidence type="ECO:0000256" key="3">
    <source>
        <dbReference type="ARBA" id="ARBA00022970"/>
    </source>
</evidence>
<dbReference type="AlphaFoldDB" id="A0AAJ1U727"/>
<dbReference type="Gene3D" id="3.40.50.2300">
    <property type="match status" value="3"/>
</dbReference>
<dbReference type="Proteomes" id="UP001227162">
    <property type="component" value="Unassembled WGS sequence"/>
</dbReference>
<keyword evidence="3" id="KW-0029">Amino-acid transport</keyword>
<comment type="caution">
    <text evidence="5">The sequence shown here is derived from an EMBL/GenBank/DDBJ whole genome shotgun (WGS) entry which is preliminary data.</text>
</comment>
<dbReference type="GO" id="GO:0006865">
    <property type="term" value="P:amino acid transport"/>
    <property type="evidence" value="ECO:0007669"/>
    <property type="project" value="UniProtKB-KW"/>
</dbReference>
<comment type="similarity">
    <text evidence="1">Belongs to the leucine-binding protein family.</text>
</comment>
<dbReference type="PANTHER" id="PTHR30483">
    <property type="entry name" value="LEUCINE-SPECIFIC-BINDING PROTEIN"/>
    <property type="match status" value="1"/>
</dbReference>
<dbReference type="PANTHER" id="PTHR30483:SF6">
    <property type="entry name" value="PERIPLASMIC BINDING PROTEIN OF ABC TRANSPORTER FOR NATURAL AMINO ACIDS"/>
    <property type="match status" value="1"/>
</dbReference>
<reference evidence="5" key="1">
    <citation type="submission" date="2022-07" db="EMBL/GenBank/DDBJ databases">
        <authorList>
            <person name="Otstavnykh N."/>
            <person name="Isaeva M."/>
            <person name="Bystritskaya E."/>
        </authorList>
    </citation>
    <scope>NUCLEOTIDE SEQUENCE</scope>
    <source>
        <strain evidence="5">10Alg 79</strain>
    </source>
</reference>
<dbReference type="InterPro" id="IPR051010">
    <property type="entry name" value="BCAA_transport"/>
</dbReference>
<name>A0AAJ1U727_9RHOB</name>
<keyword evidence="3" id="KW-0813">Transport</keyword>
<dbReference type="InterPro" id="IPR028082">
    <property type="entry name" value="Peripla_BP_I"/>
</dbReference>
<proteinExistence type="inferred from homology"/>
<dbReference type="Pfam" id="PF13458">
    <property type="entry name" value="Peripla_BP_6"/>
    <property type="match status" value="1"/>
</dbReference>
<reference evidence="5" key="2">
    <citation type="submission" date="2023-04" db="EMBL/GenBank/DDBJ databases">
        <title>'Rhodoalgimonas zhirmunskyi' gen. nov., isolated from a red alga.</title>
        <authorList>
            <person name="Nedashkovskaya O.I."/>
            <person name="Otstavnykh N.Y."/>
            <person name="Bystritskaya E.P."/>
            <person name="Balabanova L.A."/>
            <person name="Isaeva M.P."/>
        </authorList>
    </citation>
    <scope>NUCLEOTIDE SEQUENCE</scope>
    <source>
        <strain evidence="5">10Alg 79</strain>
    </source>
</reference>
<gene>
    <name evidence="5" type="ORF">NOI20_11145</name>
</gene>
<protein>
    <submittedName>
        <fullName evidence="5">Penicillin-binding protein activator</fullName>
    </submittedName>
</protein>
<dbReference type="InterPro" id="IPR028081">
    <property type="entry name" value="Leu-bd"/>
</dbReference>
<dbReference type="CDD" id="cd06339">
    <property type="entry name" value="PBP1_YraM_LppC_lipoprotein-like"/>
    <property type="match status" value="1"/>
</dbReference>
<dbReference type="RefSeq" id="WP_317626285.1">
    <property type="nucleotide sequence ID" value="NZ_JANFFA010000003.1"/>
</dbReference>
<evidence type="ECO:0000256" key="1">
    <source>
        <dbReference type="ARBA" id="ARBA00010062"/>
    </source>
</evidence>
<dbReference type="SUPFAM" id="SSF53822">
    <property type="entry name" value="Periplasmic binding protein-like I"/>
    <property type="match status" value="1"/>
</dbReference>
<evidence type="ECO:0000259" key="4">
    <source>
        <dbReference type="Pfam" id="PF13458"/>
    </source>
</evidence>
<evidence type="ECO:0000313" key="6">
    <source>
        <dbReference type="Proteomes" id="UP001227162"/>
    </source>
</evidence>
<evidence type="ECO:0000313" key="5">
    <source>
        <dbReference type="EMBL" id="MDQ2094666.1"/>
    </source>
</evidence>
<keyword evidence="2" id="KW-0732">Signal</keyword>
<dbReference type="EMBL" id="JANFFA010000003">
    <property type="protein sequence ID" value="MDQ2094666.1"/>
    <property type="molecule type" value="Genomic_DNA"/>
</dbReference>